<dbReference type="Pfam" id="PF03050">
    <property type="entry name" value="DDE_Tnp_IS66"/>
    <property type="match status" value="1"/>
</dbReference>
<proteinExistence type="predicted"/>
<feature type="domain" description="Transposase IS66 central" evidence="1">
    <location>
        <begin position="10"/>
        <end position="33"/>
    </location>
</feature>
<dbReference type="PANTHER" id="PTHR33678">
    <property type="entry name" value="BLL1576 PROTEIN"/>
    <property type="match status" value="1"/>
</dbReference>
<reference evidence="3 4" key="1">
    <citation type="submission" date="2017-04" db="EMBL/GenBank/DDBJ databases">
        <authorList>
            <person name="Afonso C.L."/>
            <person name="Miller P.J."/>
            <person name="Scott M.A."/>
            <person name="Spackman E."/>
            <person name="Goraichik I."/>
            <person name="Dimitrov K.M."/>
            <person name="Suarez D.L."/>
            <person name="Swayne D.E."/>
        </authorList>
    </citation>
    <scope>NUCLEOTIDE SEQUENCE [LARGE SCALE GENOMIC DNA]</scope>
    <source>
        <strain evidence="3 4">DSM 5090</strain>
    </source>
</reference>
<sequence>MLTLLVPCLAENSIRPFTIGRKNWLFSGSPKGVAASAAIYSLVETAKTNGLSPHRYLEYILGDLPGVPFRQYPEILDDYLPWHPDI</sequence>
<dbReference type="InterPro" id="IPR004291">
    <property type="entry name" value="Transposase_IS66_central"/>
</dbReference>
<dbReference type="Proteomes" id="UP000192738">
    <property type="component" value="Unassembled WGS sequence"/>
</dbReference>
<dbReference type="EMBL" id="FWXI01000010">
    <property type="protein sequence ID" value="SMC82210.1"/>
    <property type="molecule type" value="Genomic_DNA"/>
</dbReference>
<dbReference type="STRING" id="112901.SAMN04488500_11018"/>
<evidence type="ECO:0000313" key="4">
    <source>
        <dbReference type="Proteomes" id="UP000192738"/>
    </source>
</evidence>
<gene>
    <name evidence="3" type="ORF">SAMN04488500_11018</name>
</gene>
<feature type="domain" description="Transposase IS66 C-terminal" evidence="2">
    <location>
        <begin position="41"/>
        <end position="82"/>
    </location>
</feature>
<dbReference type="Pfam" id="PF13817">
    <property type="entry name" value="DDE_Tnp_IS66_C"/>
    <property type="match status" value="1"/>
</dbReference>
<dbReference type="PANTHER" id="PTHR33678:SF1">
    <property type="entry name" value="BLL1576 PROTEIN"/>
    <property type="match status" value="1"/>
</dbReference>
<dbReference type="InterPro" id="IPR052344">
    <property type="entry name" value="Transposase-related"/>
</dbReference>
<evidence type="ECO:0000259" key="1">
    <source>
        <dbReference type="Pfam" id="PF03050"/>
    </source>
</evidence>
<keyword evidence="4" id="KW-1185">Reference proteome</keyword>
<name>A0A1W2CAL3_9FIRM</name>
<accession>A0A1W2CAL3</accession>
<dbReference type="AlphaFoldDB" id="A0A1W2CAL3"/>
<evidence type="ECO:0000259" key="2">
    <source>
        <dbReference type="Pfam" id="PF13817"/>
    </source>
</evidence>
<organism evidence="3 4">
    <name type="scientific">Sporomusa malonica</name>
    <dbReference type="NCBI Taxonomy" id="112901"/>
    <lineage>
        <taxon>Bacteria</taxon>
        <taxon>Bacillati</taxon>
        <taxon>Bacillota</taxon>
        <taxon>Negativicutes</taxon>
        <taxon>Selenomonadales</taxon>
        <taxon>Sporomusaceae</taxon>
        <taxon>Sporomusa</taxon>
    </lineage>
</organism>
<protein>
    <submittedName>
        <fullName evidence="3">Transposase IS66 family protein</fullName>
    </submittedName>
</protein>
<evidence type="ECO:0000313" key="3">
    <source>
        <dbReference type="EMBL" id="SMC82210.1"/>
    </source>
</evidence>
<dbReference type="InterPro" id="IPR039552">
    <property type="entry name" value="IS66_C"/>
</dbReference>